<gene>
    <name evidence="9" type="ORF">SAMN05216352_12118</name>
</gene>
<dbReference type="EMBL" id="FNDU01000021">
    <property type="protein sequence ID" value="SDJ06472.1"/>
    <property type="molecule type" value="Genomic_DNA"/>
</dbReference>
<feature type="transmembrane region" description="Helical" evidence="8">
    <location>
        <begin position="366"/>
        <end position="388"/>
    </location>
</feature>
<dbReference type="PANTHER" id="PTHR48086:SF7">
    <property type="entry name" value="SODIUM-SOLUTE SYMPORTER-RELATED"/>
    <property type="match status" value="1"/>
</dbReference>
<organism evidence="9 10">
    <name type="scientific">Alteribacillus bidgolensis</name>
    <dbReference type="NCBI Taxonomy" id="930129"/>
    <lineage>
        <taxon>Bacteria</taxon>
        <taxon>Bacillati</taxon>
        <taxon>Bacillota</taxon>
        <taxon>Bacilli</taxon>
        <taxon>Bacillales</taxon>
        <taxon>Bacillaceae</taxon>
        <taxon>Alteribacillus</taxon>
    </lineage>
</organism>
<evidence type="ECO:0000256" key="3">
    <source>
        <dbReference type="ARBA" id="ARBA00022448"/>
    </source>
</evidence>
<feature type="transmembrane region" description="Helical" evidence="8">
    <location>
        <begin position="51"/>
        <end position="74"/>
    </location>
</feature>
<keyword evidence="4 8" id="KW-0812">Transmembrane</keyword>
<evidence type="ECO:0000256" key="6">
    <source>
        <dbReference type="ARBA" id="ARBA00023136"/>
    </source>
</evidence>
<evidence type="ECO:0000313" key="10">
    <source>
        <dbReference type="Proteomes" id="UP000199017"/>
    </source>
</evidence>
<feature type="transmembrane region" description="Helical" evidence="8">
    <location>
        <begin position="192"/>
        <end position="213"/>
    </location>
</feature>
<dbReference type="InterPro" id="IPR038377">
    <property type="entry name" value="Na/Glc_symporter_sf"/>
</dbReference>
<dbReference type="AlphaFoldDB" id="A0A1G8QNZ3"/>
<proteinExistence type="inferred from homology"/>
<dbReference type="Proteomes" id="UP000199017">
    <property type="component" value="Unassembled WGS sequence"/>
</dbReference>
<feature type="transmembrane region" description="Helical" evidence="8">
    <location>
        <begin position="80"/>
        <end position="98"/>
    </location>
</feature>
<feature type="transmembrane region" description="Helical" evidence="8">
    <location>
        <begin position="162"/>
        <end position="185"/>
    </location>
</feature>
<feature type="transmembrane region" description="Helical" evidence="8">
    <location>
        <begin position="274"/>
        <end position="298"/>
    </location>
</feature>
<keyword evidence="3" id="KW-0813">Transport</keyword>
<feature type="transmembrane region" description="Helical" evidence="8">
    <location>
        <begin position="318"/>
        <end position="345"/>
    </location>
</feature>
<comment type="subcellular location">
    <subcellularLocation>
        <location evidence="1">Membrane</location>
        <topology evidence="1">Multi-pass membrane protein</topology>
    </subcellularLocation>
</comment>
<evidence type="ECO:0000256" key="4">
    <source>
        <dbReference type="ARBA" id="ARBA00022692"/>
    </source>
</evidence>
<keyword evidence="6 8" id="KW-0472">Membrane</keyword>
<keyword evidence="10" id="KW-1185">Reference proteome</keyword>
<dbReference type="InterPro" id="IPR001734">
    <property type="entry name" value="Na/solute_symporter"/>
</dbReference>
<feature type="transmembrane region" description="Helical" evidence="8">
    <location>
        <begin position="422"/>
        <end position="441"/>
    </location>
</feature>
<evidence type="ECO:0000256" key="5">
    <source>
        <dbReference type="ARBA" id="ARBA00022989"/>
    </source>
</evidence>
<feature type="transmembrane region" description="Helical" evidence="8">
    <location>
        <begin position="447"/>
        <end position="467"/>
    </location>
</feature>
<dbReference type="GO" id="GO:0022857">
    <property type="term" value="F:transmembrane transporter activity"/>
    <property type="evidence" value="ECO:0007669"/>
    <property type="project" value="InterPro"/>
</dbReference>
<evidence type="ECO:0000256" key="1">
    <source>
        <dbReference type="ARBA" id="ARBA00004141"/>
    </source>
</evidence>
<feature type="transmembrane region" description="Helical" evidence="8">
    <location>
        <begin position="233"/>
        <end position="253"/>
    </location>
</feature>
<comment type="similarity">
    <text evidence="2 7">Belongs to the sodium:solute symporter (SSF) (TC 2.A.21) family.</text>
</comment>
<dbReference type="PANTHER" id="PTHR48086">
    <property type="entry name" value="SODIUM/PROLINE SYMPORTER-RELATED"/>
    <property type="match status" value="1"/>
</dbReference>
<accession>A0A1G8QNZ3</accession>
<feature type="transmembrane region" description="Helical" evidence="8">
    <location>
        <begin position="130"/>
        <end position="156"/>
    </location>
</feature>
<dbReference type="GO" id="GO:0005886">
    <property type="term" value="C:plasma membrane"/>
    <property type="evidence" value="ECO:0007669"/>
    <property type="project" value="TreeGrafter"/>
</dbReference>
<evidence type="ECO:0000256" key="2">
    <source>
        <dbReference type="ARBA" id="ARBA00006434"/>
    </source>
</evidence>
<dbReference type="STRING" id="930129.SAMN05216352_12118"/>
<protein>
    <submittedName>
        <fullName evidence="9">Na+/proline symporter</fullName>
    </submittedName>
</protein>
<evidence type="ECO:0000256" key="8">
    <source>
        <dbReference type="SAM" id="Phobius"/>
    </source>
</evidence>
<feature type="transmembrane region" description="Helical" evidence="8">
    <location>
        <begin position="394"/>
        <end position="415"/>
    </location>
</feature>
<reference evidence="9 10" key="1">
    <citation type="submission" date="2016-10" db="EMBL/GenBank/DDBJ databases">
        <authorList>
            <person name="de Groot N.N."/>
        </authorList>
    </citation>
    <scope>NUCLEOTIDE SEQUENCE [LARGE SCALE GENOMIC DNA]</scope>
    <source>
        <strain evidence="10">P4B,CCM 7963,CECT 7998,DSM 25260,IBRC-M 10614,KCTC 13821</strain>
    </source>
</reference>
<evidence type="ECO:0000313" key="9">
    <source>
        <dbReference type="EMBL" id="SDJ06472.1"/>
    </source>
</evidence>
<dbReference type="Gene3D" id="1.20.1730.10">
    <property type="entry name" value="Sodium/glucose cotransporter"/>
    <property type="match status" value="1"/>
</dbReference>
<feature type="transmembrane region" description="Helical" evidence="8">
    <location>
        <begin position="12"/>
        <end position="30"/>
    </location>
</feature>
<evidence type="ECO:0000256" key="7">
    <source>
        <dbReference type="RuleBase" id="RU362091"/>
    </source>
</evidence>
<dbReference type="RefSeq" id="WP_170032330.1">
    <property type="nucleotide sequence ID" value="NZ_FNDU01000021.1"/>
</dbReference>
<dbReference type="CDD" id="cd10322">
    <property type="entry name" value="SLC5sbd"/>
    <property type="match status" value="1"/>
</dbReference>
<keyword evidence="5 8" id="KW-1133">Transmembrane helix</keyword>
<dbReference type="InterPro" id="IPR050277">
    <property type="entry name" value="Sodium:Solute_Symporter"/>
</dbReference>
<sequence>MFISETNQTILILITIVYGAAILAYSYYFYRRTRTYESFNMGGRSMPLLPMILTIVGGAVGGSTVLGFVTDAYLLGMGQIWNVVSLAFSVVIFTLFFLKRIRKAGDEHQLFSVGDYAAIRYGNAARYPAFIGNIAALGALTGLQFVALATVFNLVFGLEMTIGIIVSWIFITLKTYLGGLTAVIWTDAVQGTIQTIGITVLFFLIYFSTGGWSNVSENVSQTADLQAEFLNPFTMPISEILIPFLTIGAATLVRQDMWQRVWAAKNIRTSVISNWLACLVIFITGALVIIIGVFANAGLGIAADQPNLIYYEVIFGAIPFWFGSVMLIALVATILSCADSFFIAGSTTMVSDIIKPMLKVKSDAKLLRYSRLMIIAMSMVSLILALAIPRLVELWMTGSAILVAALLAPILIGMFWEKPGKLAGVASMWSGLILTLVWQFAGQPFEIHPVFVGFPLSLIVLLVITFFQNNHNSGKKSSEDCTA</sequence>
<name>A0A1G8QNZ3_9BACI</name>
<dbReference type="Pfam" id="PF00474">
    <property type="entry name" value="SSF"/>
    <property type="match status" value="1"/>
</dbReference>
<dbReference type="PROSITE" id="PS50283">
    <property type="entry name" value="NA_SOLUT_SYMP_3"/>
    <property type="match status" value="1"/>
</dbReference>